<feature type="domain" description="N-acetyltransferase" evidence="4">
    <location>
        <begin position="144"/>
        <end position="279"/>
    </location>
</feature>
<gene>
    <name evidence="5" type="ORF">VR44_01460</name>
</gene>
<dbReference type="GO" id="GO:0016747">
    <property type="term" value="F:acyltransferase activity, transferring groups other than amino-acyl groups"/>
    <property type="evidence" value="ECO:0007669"/>
    <property type="project" value="InterPro"/>
</dbReference>
<name>A0A0F4JYQ5_9ACTN</name>
<organism evidence="5 6">
    <name type="scientific">Streptomyces katrae</name>
    <dbReference type="NCBI Taxonomy" id="68223"/>
    <lineage>
        <taxon>Bacteria</taxon>
        <taxon>Bacillati</taxon>
        <taxon>Actinomycetota</taxon>
        <taxon>Actinomycetes</taxon>
        <taxon>Kitasatosporales</taxon>
        <taxon>Streptomycetaceae</taxon>
        <taxon>Streptomyces</taxon>
    </lineage>
</organism>
<dbReference type="SUPFAM" id="SSF55729">
    <property type="entry name" value="Acyl-CoA N-acyltransferases (Nat)"/>
    <property type="match status" value="1"/>
</dbReference>
<dbReference type="RefSeq" id="WP_045945487.1">
    <property type="nucleotide sequence ID" value="NZ_JZWV01000019.1"/>
</dbReference>
<feature type="signal peptide" evidence="3">
    <location>
        <begin position="1"/>
        <end position="21"/>
    </location>
</feature>
<reference evidence="5 6" key="1">
    <citation type="submission" date="2015-02" db="EMBL/GenBank/DDBJ databases">
        <authorList>
            <person name="Ju K.-S."/>
            <person name="Doroghazi J.R."/>
            <person name="Metcalf W."/>
        </authorList>
    </citation>
    <scope>NUCLEOTIDE SEQUENCE [LARGE SCALE GENOMIC DNA]</scope>
    <source>
        <strain evidence="5 6">NRRL ISP-5550</strain>
    </source>
</reference>
<accession>A0A0F4JYQ5</accession>
<dbReference type="InterPro" id="IPR000182">
    <property type="entry name" value="GNAT_dom"/>
</dbReference>
<dbReference type="Gene3D" id="3.40.630.30">
    <property type="match status" value="1"/>
</dbReference>
<keyword evidence="1" id="KW-0808">Transferase</keyword>
<keyword evidence="3" id="KW-0732">Signal</keyword>
<evidence type="ECO:0000313" key="6">
    <source>
        <dbReference type="Proteomes" id="UP000033551"/>
    </source>
</evidence>
<evidence type="ECO:0000256" key="1">
    <source>
        <dbReference type="ARBA" id="ARBA00022679"/>
    </source>
</evidence>
<dbReference type="InterPro" id="IPR050832">
    <property type="entry name" value="Bact_Acetyltransf"/>
</dbReference>
<dbReference type="OrthoDB" id="3174529at2"/>
<protein>
    <recommendedName>
        <fullName evidence="4">N-acetyltransferase domain-containing protein</fullName>
    </recommendedName>
</protein>
<dbReference type="AlphaFoldDB" id="A0A0F4JYQ5"/>
<evidence type="ECO:0000259" key="4">
    <source>
        <dbReference type="PROSITE" id="PS51186"/>
    </source>
</evidence>
<dbReference type="PATRIC" id="fig|68223.7.peg.4725"/>
<dbReference type="PROSITE" id="PS51186">
    <property type="entry name" value="GNAT"/>
    <property type="match status" value="1"/>
</dbReference>
<sequence length="279" mass="29617">MTWTFSTDLAACLAAARPSVAAHPIVNTTLLSILDALERRGPHAYGDTDPVFGWWTAADGTVDGAVVHTPPFPLVLGALPPEAVRALGGALAADPLLARVTKFNARRADAGILAEAWGRPTRVAEELRLYRLGALRAPDPAPEGRARPATEADLPLLARWTAEFSRECDIPATPSEASLRDRISYGGFLIWEHGGRPVSLAAFFRPIGSASRIGPVYTPPAERRRGYAAGVTHAASGAAHAAGAGEVLLFTDLANPTSNSVYQRLGFTAVEDRVERVRA</sequence>
<evidence type="ECO:0000256" key="2">
    <source>
        <dbReference type="ARBA" id="ARBA00023315"/>
    </source>
</evidence>
<dbReference type="PANTHER" id="PTHR43877">
    <property type="entry name" value="AMINOALKYLPHOSPHONATE N-ACETYLTRANSFERASE-RELATED-RELATED"/>
    <property type="match status" value="1"/>
</dbReference>
<evidence type="ECO:0000313" key="5">
    <source>
        <dbReference type="EMBL" id="KJY39497.1"/>
    </source>
</evidence>
<dbReference type="Pfam" id="PF00583">
    <property type="entry name" value="Acetyltransf_1"/>
    <property type="match status" value="1"/>
</dbReference>
<dbReference type="InterPro" id="IPR016181">
    <property type="entry name" value="Acyl_CoA_acyltransferase"/>
</dbReference>
<keyword evidence="6" id="KW-1185">Reference proteome</keyword>
<comment type="caution">
    <text evidence="5">The sequence shown here is derived from an EMBL/GenBank/DDBJ whole genome shotgun (WGS) entry which is preliminary data.</text>
</comment>
<dbReference type="EMBL" id="JZWV01000019">
    <property type="protein sequence ID" value="KJY39497.1"/>
    <property type="molecule type" value="Genomic_DNA"/>
</dbReference>
<dbReference type="STRING" id="68223.GCA_002028425_05391"/>
<evidence type="ECO:0000256" key="3">
    <source>
        <dbReference type="SAM" id="SignalP"/>
    </source>
</evidence>
<keyword evidence="2" id="KW-0012">Acyltransferase</keyword>
<dbReference type="PANTHER" id="PTHR43877:SF1">
    <property type="entry name" value="ACETYLTRANSFERASE"/>
    <property type="match status" value="1"/>
</dbReference>
<feature type="chain" id="PRO_5038532389" description="N-acetyltransferase domain-containing protein" evidence="3">
    <location>
        <begin position="22"/>
        <end position="279"/>
    </location>
</feature>
<proteinExistence type="predicted"/>
<dbReference type="Proteomes" id="UP000033551">
    <property type="component" value="Unassembled WGS sequence"/>
</dbReference>